<dbReference type="GO" id="GO:0015627">
    <property type="term" value="C:type II protein secretion system complex"/>
    <property type="evidence" value="ECO:0007669"/>
    <property type="project" value="InterPro"/>
</dbReference>
<keyword evidence="3" id="KW-1003">Cell membrane</keyword>
<dbReference type="PATRIC" id="fig|1769779.3.peg.1442"/>
<dbReference type="InterPro" id="IPR045584">
    <property type="entry name" value="Pilin-like"/>
</dbReference>
<keyword evidence="5" id="KW-0997">Cell inner membrane</keyword>
<accession>A0A1C9W6V6</accession>
<evidence type="ECO:0000259" key="11">
    <source>
        <dbReference type="Pfam" id="PF12019"/>
    </source>
</evidence>
<evidence type="ECO:0000256" key="4">
    <source>
        <dbReference type="ARBA" id="ARBA00022481"/>
    </source>
</evidence>
<keyword evidence="6" id="KW-0812">Transmembrane</keyword>
<reference evidence="13" key="1">
    <citation type="submission" date="2016-01" db="EMBL/GenBank/DDBJ databases">
        <title>Complete genome sequence of Microbulbifer sp. CCB-MM1, a halophile isolated from Matang Mangrove Forest, Perak.</title>
        <authorList>
            <person name="Moh T.H."/>
            <person name="Dinesh B."/>
            <person name="Lau N.-S."/>
            <person name="Go F."/>
            <person name="Alexander Chong S.-C."/>
        </authorList>
    </citation>
    <scope>NUCLEOTIDE SEQUENCE [LARGE SCALE GENOMIC DNA]</scope>
    <source>
        <strain evidence="13">CCB-MM1</strain>
    </source>
</reference>
<evidence type="ECO:0000256" key="9">
    <source>
        <dbReference type="ARBA" id="ARBA00025772"/>
    </source>
</evidence>
<sequence length="165" mass="17092">MMNGFSKRAGFTLVELLITVAILAIVTALAAPSFNDLIQRNKRTACANALVGVLQLARSEAVRVVAPVTVTAPSGIAAGVTVYRDLDGGSDVDPDEVLRRTSSCNGPSVSVASGSIDFSYLPDGQTSMPGLLEIEICEDSTSGETGRKLSVLSTGVLQSMPLTCS</sequence>
<dbReference type="Pfam" id="PF12019">
    <property type="entry name" value="GspH"/>
    <property type="match status" value="1"/>
</dbReference>
<keyword evidence="7" id="KW-1133">Transmembrane helix</keyword>
<dbReference type="NCBIfam" id="TIGR02532">
    <property type="entry name" value="IV_pilin_GFxxxE"/>
    <property type="match status" value="1"/>
</dbReference>
<dbReference type="OrthoDB" id="2313614at2"/>
<organism evidence="12 13">
    <name type="scientific">Microbulbifer aggregans</name>
    <dbReference type="NCBI Taxonomy" id="1769779"/>
    <lineage>
        <taxon>Bacteria</taxon>
        <taxon>Pseudomonadati</taxon>
        <taxon>Pseudomonadota</taxon>
        <taxon>Gammaproteobacteria</taxon>
        <taxon>Cellvibrionales</taxon>
        <taxon>Microbulbiferaceae</taxon>
        <taxon>Microbulbifer</taxon>
    </lineage>
</organism>
<dbReference type="PROSITE" id="PS00409">
    <property type="entry name" value="PROKAR_NTER_METHYL"/>
    <property type="match status" value="1"/>
</dbReference>
<evidence type="ECO:0000256" key="6">
    <source>
        <dbReference type="ARBA" id="ARBA00022692"/>
    </source>
</evidence>
<evidence type="ECO:0000256" key="7">
    <source>
        <dbReference type="ARBA" id="ARBA00022989"/>
    </source>
</evidence>
<dbReference type="KEGG" id="micc:AUP74_01434"/>
<keyword evidence="8" id="KW-0472">Membrane</keyword>
<comment type="subcellular location">
    <subcellularLocation>
        <location evidence="1">Cell inner membrane</location>
        <topology evidence="1">Single-pass membrane protein</topology>
    </subcellularLocation>
</comment>
<keyword evidence="13" id="KW-1185">Reference proteome</keyword>
<proteinExistence type="inferred from homology"/>
<dbReference type="SUPFAM" id="SSF54523">
    <property type="entry name" value="Pili subunits"/>
    <property type="match status" value="1"/>
</dbReference>
<dbReference type="AlphaFoldDB" id="A0A1C9W6V6"/>
<evidence type="ECO:0000313" key="13">
    <source>
        <dbReference type="Proteomes" id="UP000095672"/>
    </source>
</evidence>
<gene>
    <name evidence="12" type="ORF">AUP74_01434</name>
</gene>
<evidence type="ECO:0000256" key="2">
    <source>
        <dbReference type="ARBA" id="ARBA00021549"/>
    </source>
</evidence>
<evidence type="ECO:0000256" key="3">
    <source>
        <dbReference type="ARBA" id="ARBA00022475"/>
    </source>
</evidence>
<evidence type="ECO:0000256" key="1">
    <source>
        <dbReference type="ARBA" id="ARBA00004377"/>
    </source>
</evidence>
<dbReference type="EMBL" id="CP014143">
    <property type="protein sequence ID" value="AOS96882.1"/>
    <property type="molecule type" value="Genomic_DNA"/>
</dbReference>
<dbReference type="GO" id="GO:0005886">
    <property type="term" value="C:plasma membrane"/>
    <property type="evidence" value="ECO:0007669"/>
    <property type="project" value="UniProtKB-SubCell"/>
</dbReference>
<dbReference type="Pfam" id="PF07963">
    <property type="entry name" value="N_methyl"/>
    <property type="match status" value="1"/>
</dbReference>
<dbReference type="GO" id="GO:0015628">
    <property type="term" value="P:protein secretion by the type II secretion system"/>
    <property type="evidence" value="ECO:0007669"/>
    <property type="project" value="InterPro"/>
</dbReference>
<protein>
    <recommendedName>
        <fullName evidence="2">Type II secretion system protein H</fullName>
    </recommendedName>
    <alternativeName>
        <fullName evidence="10">General secretion pathway protein H</fullName>
    </alternativeName>
</protein>
<keyword evidence="4" id="KW-0488">Methylation</keyword>
<feature type="domain" description="General secretion pathway GspH" evidence="11">
    <location>
        <begin position="47"/>
        <end position="155"/>
    </location>
</feature>
<evidence type="ECO:0000313" key="12">
    <source>
        <dbReference type="EMBL" id="AOS96882.1"/>
    </source>
</evidence>
<name>A0A1C9W6V6_9GAMM</name>
<evidence type="ECO:0000256" key="10">
    <source>
        <dbReference type="ARBA" id="ARBA00030775"/>
    </source>
</evidence>
<dbReference type="RefSeq" id="WP_069946967.1">
    <property type="nucleotide sequence ID" value="NZ_CP014143.1"/>
</dbReference>
<dbReference type="Proteomes" id="UP000095672">
    <property type="component" value="Chromosome"/>
</dbReference>
<evidence type="ECO:0000256" key="5">
    <source>
        <dbReference type="ARBA" id="ARBA00022519"/>
    </source>
</evidence>
<dbReference type="InterPro" id="IPR022346">
    <property type="entry name" value="T2SS_GspH"/>
</dbReference>
<evidence type="ECO:0000256" key="8">
    <source>
        <dbReference type="ARBA" id="ARBA00023136"/>
    </source>
</evidence>
<comment type="similarity">
    <text evidence="9">Belongs to the GSP H family.</text>
</comment>
<dbReference type="Gene3D" id="3.55.40.10">
    <property type="entry name" value="minor pseudopilin epsh domain"/>
    <property type="match status" value="1"/>
</dbReference>
<dbReference type="InterPro" id="IPR012902">
    <property type="entry name" value="N_methyl_site"/>
</dbReference>
<dbReference type="STRING" id="1769779.AUP74_01434"/>